<dbReference type="GO" id="GO:0016874">
    <property type="term" value="F:ligase activity"/>
    <property type="evidence" value="ECO:0007669"/>
    <property type="project" value="UniProtKB-KW"/>
</dbReference>
<protein>
    <recommendedName>
        <fullName evidence="2">RNA 2',3'-cyclic phosphodiesterase</fullName>
        <shortName evidence="2">RNA 2',3'-CPDase</shortName>
        <ecNumber evidence="2">3.1.4.58</ecNumber>
    </recommendedName>
</protein>
<evidence type="ECO:0000256" key="1">
    <source>
        <dbReference type="ARBA" id="ARBA00022801"/>
    </source>
</evidence>
<sequence>MRLFISIQFTEPVINALEAFQLRLKASGVEGYFAVRENLHLTLAFIGDYGAPDEVMDVIETVPFEPMTMKLNGMGSFGDVYWAGIEQNTSLDNYVRRLRRALAEHKIPYDRKRFFPHITVVRKAIYRGKSILPQVEPPQGKMVIEHISLMRSERGKHGMIYTEIGRF</sequence>
<dbReference type="PANTHER" id="PTHR35561:SF1">
    <property type="entry name" value="RNA 2',3'-CYCLIC PHOSPHODIESTERASE"/>
    <property type="match status" value="1"/>
</dbReference>
<dbReference type="EMBL" id="FNJQ01000003">
    <property type="protein sequence ID" value="SDO94260.1"/>
    <property type="molecule type" value="Genomic_DNA"/>
</dbReference>
<feature type="short sequence motif" description="HXTX 1" evidence="2">
    <location>
        <begin position="40"/>
        <end position="43"/>
    </location>
</feature>
<gene>
    <name evidence="3" type="ORF">SAMN05216366_103142</name>
</gene>
<keyword evidence="1 2" id="KW-0378">Hydrolase</keyword>
<dbReference type="Pfam" id="PF13563">
    <property type="entry name" value="2_5_RNA_ligase2"/>
    <property type="match status" value="1"/>
</dbReference>
<dbReference type="GO" id="GO:0008664">
    <property type="term" value="F:RNA 2',3'-cyclic 3'-phosphodiesterase activity"/>
    <property type="evidence" value="ECO:0007669"/>
    <property type="project" value="UniProtKB-EC"/>
</dbReference>
<dbReference type="RefSeq" id="WP_074571341.1">
    <property type="nucleotide sequence ID" value="NZ_FNJQ01000003.1"/>
</dbReference>
<keyword evidence="3" id="KW-0436">Ligase</keyword>
<dbReference type="PANTHER" id="PTHR35561">
    <property type="entry name" value="RNA 2',3'-CYCLIC PHOSPHODIESTERASE"/>
    <property type="match status" value="1"/>
</dbReference>
<evidence type="ECO:0000313" key="4">
    <source>
        <dbReference type="Proteomes" id="UP000182412"/>
    </source>
</evidence>
<accession>A0A1H0NPG8</accession>
<comment type="similarity">
    <text evidence="2">Belongs to the 2H phosphoesterase superfamily. ThpR family.</text>
</comment>
<evidence type="ECO:0000256" key="2">
    <source>
        <dbReference type="HAMAP-Rule" id="MF_01940"/>
    </source>
</evidence>
<dbReference type="OrthoDB" id="9789350at2"/>
<feature type="active site" description="Proton donor" evidence="2">
    <location>
        <position position="40"/>
    </location>
</feature>
<dbReference type="EC" id="3.1.4.58" evidence="2"/>
<name>A0A1H0NPG8_SELRU</name>
<dbReference type="InterPro" id="IPR004175">
    <property type="entry name" value="RNA_CPDase"/>
</dbReference>
<proteinExistence type="inferred from homology"/>
<comment type="function">
    <text evidence="2">Hydrolyzes RNA 2',3'-cyclic phosphodiester to an RNA 2'-phosphomonoester.</text>
</comment>
<dbReference type="NCBIfam" id="TIGR02258">
    <property type="entry name" value="2_5_ligase"/>
    <property type="match status" value="1"/>
</dbReference>
<feature type="active site" description="Proton acceptor" evidence="2">
    <location>
        <position position="117"/>
    </location>
</feature>
<comment type="catalytic activity">
    <reaction evidence="2">
        <text>a 3'-end 2',3'-cyclophospho-ribonucleotide-RNA + H2O = a 3'-end 2'-phospho-ribonucleotide-RNA + H(+)</text>
        <dbReference type="Rhea" id="RHEA:11828"/>
        <dbReference type="Rhea" id="RHEA-COMP:10464"/>
        <dbReference type="Rhea" id="RHEA-COMP:17353"/>
        <dbReference type="ChEBI" id="CHEBI:15377"/>
        <dbReference type="ChEBI" id="CHEBI:15378"/>
        <dbReference type="ChEBI" id="CHEBI:83064"/>
        <dbReference type="ChEBI" id="CHEBI:173113"/>
        <dbReference type="EC" id="3.1.4.58"/>
    </reaction>
</comment>
<evidence type="ECO:0000313" key="3">
    <source>
        <dbReference type="EMBL" id="SDO94260.1"/>
    </source>
</evidence>
<feature type="short sequence motif" description="HXTX 2" evidence="2">
    <location>
        <begin position="117"/>
        <end position="120"/>
    </location>
</feature>
<dbReference type="SUPFAM" id="SSF55144">
    <property type="entry name" value="LigT-like"/>
    <property type="match status" value="1"/>
</dbReference>
<dbReference type="GO" id="GO:0004113">
    <property type="term" value="F:2',3'-cyclic-nucleotide 3'-phosphodiesterase activity"/>
    <property type="evidence" value="ECO:0007669"/>
    <property type="project" value="InterPro"/>
</dbReference>
<reference evidence="3 4" key="1">
    <citation type="submission" date="2016-10" db="EMBL/GenBank/DDBJ databases">
        <authorList>
            <person name="de Groot N.N."/>
        </authorList>
    </citation>
    <scope>NUCLEOTIDE SEQUENCE [LARGE SCALE GENOMIC DNA]</scope>
    <source>
        <strain evidence="3 4">S137</strain>
    </source>
</reference>
<dbReference type="Gene3D" id="3.90.1140.10">
    <property type="entry name" value="Cyclic phosphodiesterase"/>
    <property type="match status" value="1"/>
</dbReference>
<dbReference type="AlphaFoldDB" id="A0A1H0NPG8"/>
<dbReference type="HAMAP" id="MF_01940">
    <property type="entry name" value="RNA_CPDase"/>
    <property type="match status" value="1"/>
</dbReference>
<organism evidence="3 4">
    <name type="scientific">Selenomonas ruminantium</name>
    <dbReference type="NCBI Taxonomy" id="971"/>
    <lineage>
        <taxon>Bacteria</taxon>
        <taxon>Bacillati</taxon>
        <taxon>Bacillota</taxon>
        <taxon>Negativicutes</taxon>
        <taxon>Selenomonadales</taxon>
        <taxon>Selenomonadaceae</taxon>
        <taxon>Selenomonas</taxon>
    </lineage>
</organism>
<dbReference type="Proteomes" id="UP000182412">
    <property type="component" value="Unassembled WGS sequence"/>
</dbReference>
<dbReference type="InterPro" id="IPR009097">
    <property type="entry name" value="Cyclic_Pdiesterase"/>
</dbReference>